<dbReference type="EMBL" id="JH711589">
    <property type="protein sequence ID" value="EIW75229.1"/>
    <property type="molecule type" value="Genomic_DNA"/>
</dbReference>
<evidence type="ECO:0000313" key="2">
    <source>
        <dbReference type="EMBL" id="EIW75229.1"/>
    </source>
</evidence>
<accession>A0A5M3M7M4</accession>
<protein>
    <submittedName>
        <fullName evidence="2">Uncharacterized protein</fullName>
    </submittedName>
</protein>
<reference evidence="3" key="1">
    <citation type="journal article" date="2012" name="Science">
        <title>The Paleozoic origin of enzymatic lignin decomposition reconstructed from 31 fungal genomes.</title>
        <authorList>
            <person name="Floudas D."/>
            <person name="Binder M."/>
            <person name="Riley R."/>
            <person name="Barry K."/>
            <person name="Blanchette R.A."/>
            <person name="Henrissat B."/>
            <person name="Martinez A.T."/>
            <person name="Otillar R."/>
            <person name="Spatafora J.W."/>
            <person name="Yadav J.S."/>
            <person name="Aerts A."/>
            <person name="Benoit I."/>
            <person name="Boyd A."/>
            <person name="Carlson A."/>
            <person name="Copeland A."/>
            <person name="Coutinho P.M."/>
            <person name="de Vries R.P."/>
            <person name="Ferreira P."/>
            <person name="Findley K."/>
            <person name="Foster B."/>
            <person name="Gaskell J."/>
            <person name="Glotzer D."/>
            <person name="Gorecki P."/>
            <person name="Heitman J."/>
            <person name="Hesse C."/>
            <person name="Hori C."/>
            <person name="Igarashi K."/>
            <person name="Jurgens J.A."/>
            <person name="Kallen N."/>
            <person name="Kersten P."/>
            <person name="Kohler A."/>
            <person name="Kuees U."/>
            <person name="Kumar T.K.A."/>
            <person name="Kuo A."/>
            <person name="LaButti K."/>
            <person name="Larrondo L.F."/>
            <person name="Lindquist E."/>
            <person name="Ling A."/>
            <person name="Lombard V."/>
            <person name="Lucas S."/>
            <person name="Lundell T."/>
            <person name="Martin R."/>
            <person name="McLaughlin D.J."/>
            <person name="Morgenstern I."/>
            <person name="Morin E."/>
            <person name="Murat C."/>
            <person name="Nagy L.G."/>
            <person name="Nolan M."/>
            <person name="Ohm R.A."/>
            <person name="Patyshakuliyeva A."/>
            <person name="Rokas A."/>
            <person name="Ruiz-Duenas F.J."/>
            <person name="Sabat G."/>
            <person name="Salamov A."/>
            <person name="Samejima M."/>
            <person name="Schmutz J."/>
            <person name="Slot J.C."/>
            <person name="St John F."/>
            <person name="Stenlid J."/>
            <person name="Sun H."/>
            <person name="Sun S."/>
            <person name="Syed K."/>
            <person name="Tsang A."/>
            <person name="Wiebenga A."/>
            <person name="Young D."/>
            <person name="Pisabarro A."/>
            <person name="Eastwood D.C."/>
            <person name="Martin F."/>
            <person name="Cullen D."/>
            <person name="Grigoriev I.V."/>
            <person name="Hibbett D.S."/>
        </authorList>
    </citation>
    <scope>NUCLEOTIDE SEQUENCE [LARGE SCALE GENOMIC DNA]</scope>
    <source>
        <strain evidence="3">RWD-64-598 SS2</strain>
    </source>
</reference>
<feature type="region of interest" description="Disordered" evidence="1">
    <location>
        <begin position="1"/>
        <end position="23"/>
    </location>
</feature>
<dbReference type="AlphaFoldDB" id="A0A5M3M7M4"/>
<dbReference type="GeneID" id="19210966"/>
<dbReference type="RefSeq" id="XP_007774644.1">
    <property type="nucleotide sequence ID" value="XM_007776454.1"/>
</dbReference>
<evidence type="ECO:0000256" key="1">
    <source>
        <dbReference type="SAM" id="MobiDB-lite"/>
    </source>
</evidence>
<keyword evidence="3" id="KW-1185">Reference proteome</keyword>
<dbReference type="KEGG" id="cput:CONPUDRAFT_85497"/>
<dbReference type="Proteomes" id="UP000053558">
    <property type="component" value="Unassembled WGS sequence"/>
</dbReference>
<comment type="caution">
    <text evidence="2">The sequence shown here is derived from an EMBL/GenBank/DDBJ whole genome shotgun (WGS) entry which is preliminary data.</text>
</comment>
<organism evidence="2 3">
    <name type="scientific">Coniophora puteana (strain RWD-64-598)</name>
    <name type="common">Brown rot fungus</name>
    <dbReference type="NCBI Taxonomy" id="741705"/>
    <lineage>
        <taxon>Eukaryota</taxon>
        <taxon>Fungi</taxon>
        <taxon>Dikarya</taxon>
        <taxon>Basidiomycota</taxon>
        <taxon>Agaricomycotina</taxon>
        <taxon>Agaricomycetes</taxon>
        <taxon>Agaricomycetidae</taxon>
        <taxon>Boletales</taxon>
        <taxon>Coniophorineae</taxon>
        <taxon>Coniophoraceae</taxon>
        <taxon>Coniophora</taxon>
    </lineage>
</organism>
<proteinExistence type="predicted"/>
<name>A0A5M3M7M4_CONPW</name>
<evidence type="ECO:0000313" key="3">
    <source>
        <dbReference type="Proteomes" id="UP000053558"/>
    </source>
</evidence>
<sequence>MTAFNRPRAQLVRSSVRKPGKKGMGWMKESARCITRARDVREHICEHRSRYAESRCAFPNSSTPPIVICVEIEIHVERSDKGAWENHSLYPDVKPPISFSKSLDPSKSITLQVTPSISFTGLNRCFLREGSFNEHLIRFLLFLVPVLALKDGVLLALR</sequence>
<gene>
    <name evidence="2" type="ORF">CONPUDRAFT_85497</name>
</gene>